<accession>A0A8T1XDK9</accession>
<dbReference type="GO" id="GO:0016740">
    <property type="term" value="F:transferase activity"/>
    <property type="evidence" value="ECO:0007669"/>
    <property type="project" value="UniProtKB-KW"/>
</dbReference>
<dbReference type="GO" id="GO:0005829">
    <property type="term" value="C:cytosol"/>
    <property type="evidence" value="ECO:0007669"/>
    <property type="project" value="UniProtKB-SubCell"/>
</dbReference>
<reference evidence="8 9" key="1">
    <citation type="submission" date="2020-12" db="EMBL/GenBank/DDBJ databases">
        <title>Concerted genomic and epigenomic changes stabilize Arabidopsis allopolyploids.</title>
        <authorList>
            <person name="Chen Z."/>
        </authorList>
    </citation>
    <scope>NUCLEOTIDE SEQUENCE [LARGE SCALE GENOMIC DNA]</scope>
    <source>
        <strain evidence="8">Allo738</strain>
        <tissue evidence="8">Leaf</tissue>
    </source>
</reference>
<dbReference type="GO" id="GO:0005085">
    <property type="term" value="F:guanyl-nucleotide exchange factor activity"/>
    <property type="evidence" value="ECO:0007669"/>
    <property type="project" value="TreeGrafter"/>
</dbReference>
<proteinExistence type="inferred from homology"/>
<dbReference type="AlphaFoldDB" id="A0A8T1XDK9"/>
<evidence type="ECO:0000259" key="7">
    <source>
        <dbReference type="Pfam" id="PF00483"/>
    </source>
</evidence>
<dbReference type="Pfam" id="PF00483">
    <property type="entry name" value="NTP_transferase"/>
    <property type="match status" value="1"/>
</dbReference>
<keyword evidence="3" id="KW-0963">Cytoplasm</keyword>
<name>A0A8T1XDK9_9BRAS</name>
<organism evidence="8 9">
    <name type="scientific">Arabidopsis thaliana x Arabidopsis arenosa</name>
    <dbReference type="NCBI Taxonomy" id="1240361"/>
    <lineage>
        <taxon>Eukaryota</taxon>
        <taxon>Viridiplantae</taxon>
        <taxon>Streptophyta</taxon>
        <taxon>Embryophyta</taxon>
        <taxon>Tracheophyta</taxon>
        <taxon>Spermatophyta</taxon>
        <taxon>Magnoliopsida</taxon>
        <taxon>eudicotyledons</taxon>
        <taxon>Gunneridae</taxon>
        <taxon>Pentapetalae</taxon>
        <taxon>rosids</taxon>
        <taxon>malvids</taxon>
        <taxon>Brassicales</taxon>
        <taxon>Brassicaceae</taxon>
        <taxon>Camelineae</taxon>
        <taxon>Arabidopsis</taxon>
    </lineage>
</organism>
<evidence type="ECO:0000256" key="6">
    <source>
        <dbReference type="ARBA" id="ARBA00046432"/>
    </source>
</evidence>
<keyword evidence="5" id="KW-0648">Protein biosynthesis</keyword>
<dbReference type="InterPro" id="IPR005835">
    <property type="entry name" value="NTP_transferase_dom"/>
</dbReference>
<evidence type="ECO:0000256" key="3">
    <source>
        <dbReference type="ARBA" id="ARBA00022490"/>
    </source>
</evidence>
<keyword evidence="9" id="KW-1185">Reference proteome</keyword>
<gene>
    <name evidence="8" type="ORF">ISN45_Un33g000060</name>
</gene>
<evidence type="ECO:0000256" key="4">
    <source>
        <dbReference type="ARBA" id="ARBA00022540"/>
    </source>
</evidence>
<comment type="similarity">
    <text evidence="2">Belongs to the eIF-2B gamma/epsilon subunits family.</text>
</comment>
<dbReference type="PANTHER" id="PTHR45989:SF1">
    <property type="entry name" value="TRANSLATION INITIATION FACTOR EIF-2B SUBUNIT GAMMA"/>
    <property type="match status" value="1"/>
</dbReference>
<dbReference type="Proteomes" id="UP000694240">
    <property type="component" value="Unassembled WGS sequence"/>
</dbReference>
<evidence type="ECO:0000256" key="1">
    <source>
        <dbReference type="ARBA" id="ARBA00004514"/>
    </source>
</evidence>
<comment type="caution">
    <text evidence="8">The sequence shown here is derived from an EMBL/GenBank/DDBJ whole genome shotgun (WGS) entry which is preliminary data.</text>
</comment>
<feature type="domain" description="Nucleotidyl transferase" evidence="7">
    <location>
        <begin position="5"/>
        <end position="138"/>
    </location>
</feature>
<evidence type="ECO:0000256" key="5">
    <source>
        <dbReference type="ARBA" id="ARBA00022917"/>
    </source>
</evidence>
<evidence type="ECO:0000313" key="9">
    <source>
        <dbReference type="Proteomes" id="UP000694240"/>
    </source>
</evidence>
<dbReference type="GO" id="GO:0002183">
    <property type="term" value="P:cytoplasmic translational initiation"/>
    <property type="evidence" value="ECO:0007669"/>
    <property type="project" value="TreeGrafter"/>
</dbReference>
<dbReference type="EMBL" id="JAEFBK010000033">
    <property type="protein sequence ID" value="KAG7530464.1"/>
    <property type="molecule type" value="Genomic_DNA"/>
</dbReference>
<comment type="subcellular location">
    <subcellularLocation>
        <location evidence="1">Cytoplasm</location>
        <location evidence="1">Cytosol</location>
    </subcellularLocation>
</comment>
<comment type="subunit">
    <text evidence="6">Component of the translation initiation factor 2B (eIF2B) complex which is a heterodecamer of two sets of five different subunits: alpha, beta, gamma, delta and epsilon. Subunits alpha, beta and delta comprise a regulatory subcomplex and subunits epsilon and gamma comprise a catalytic subcomplex. Within the complex, the hexameric regulatory complex resides at the center, with the two heterodimeric catalytic subcomplexes bound on opposite sides.</text>
</comment>
<dbReference type="GO" id="GO:0005851">
    <property type="term" value="C:eukaryotic translation initiation factor 2B complex"/>
    <property type="evidence" value="ECO:0007669"/>
    <property type="project" value="TreeGrafter"/>
</dbReference>
<keyword evidence="8" id="KW-0808">Transferase</keyword>
<evidence type="ECO:0000313" key="8">
    <source>
        <dbReference type="EMBL" id="KAG7530464.1"/>
    </source>
</evidence>
<keyword evidence="4" id="KW-0396">Initiation factor</keyword>
<protein>
    <submittedName>
        <fullName evidence="8">Nucleotide-diphospho-sugar transferase</fullName>
    </submittedName>
</protein>
<dbReference type="GO" id="GO:0003743">
    <property type="term" value="F:translation initiation factor activity"/>
    <property type="evidence" value="ECO:0007669"/>
    <property type="project" value="TreeGrafter"/>
</dbReference>
<evidence type="ECO:0000256" key="2">
    <source>
        <dbReference type="ARBA" id="ARBA00007878"/>
    </source>
</evidence>
<dbReference type="PANTHER" id="PTHR45989">
    <property type="entry name" value="TRANSLATION INITIATION FACTOR EIF-2B SUBUNIT GAMMA"/>
    <property type="match status" value="1"/>
</dbReference>
<dbReference type="InterPro" id="IPR051960">
    <property type="entry name" value="eIF2B_gamma"/>
</dbReference>
<sequence length="225" mass="23672">MDFQVVILAGGFSSNLVPLVSKEVPKALLPVANRPVLSYVLDLLESNNLKDLIVVVEGEDAALKVGGWISSACVDRLHVEVAAVAENVGTAGALRAIAHHLTAKDILIVSGDIVSDIPPGAVAATHRRHDAAVTVCFVLNLGNKMLELVVGLPPEILLGAEIKKDTPSKKEHSLCGWQDGNSIRSDGFSYICLQEISSAGSSGSKTCFSEPKRDVTTISCSYTAG</sequence>